<feature type="domain" description="N-acetyltransferase" evidence="3">
    <location>
        <begin position="8"/>
        <end position="220"/>
    </location>
</feature>
<dbReference type="OrthoDB" id="9811121at2"/>
<dbReference type="eggNOG" id="COG0388">
    <property type="taxonomic scope" value="Bacteria"/>
</dbReference>
<dbReference type="PANTHER" id="PTHR23088:SF50">
    <property type="entry name" value="HYDROLASE YHCX"/>
    <property type="match status" value="1"/>
</dbReference>
<dbReference type="InterPro" id="IPR001110">
    <property type="entry name" value="UPF0012_CS"/>
</dbReference>
<dbReference type="Pfam" id="PF00583">
    <property type="entry name" value="Acetyltransf_1"/>
    <property type="match status" value="1"/>
</dbReference>
<dbReference type="SUPFAM" id="SSF56317">
    <property type="entry name" value="Carbon-nitrogen hydrolase"/>
    <property type="match status" value="1"/>
</dbReference>
<evidence type="ECO:0000259" key="3">
    <source>
        <dbReference type="PROSITE" id="PS51186"/>
    </source>
</evidence>
<evidence type="ECO:0000256" key="1">
    <source>
        <dbReference type="ARBA" id="ARBA00010613"/>
    </source>
</evidence>
<name>W1N514_9GAMM</name>
<dbReference type="GO" id="GO:0016747">
    <property type="term" value="F:acyltransferase activity, transferring groups other than amino-acyl groups"/>
    <property type="evidence" value="ECO:0007669"/>
    <property type="project" value="InterPro"/>
</dbReference>
<dbReference type="Gene3D" id="3.60.110.10">
    <property type="entry name" value="Carbon-nitrogen hydrolase"/>
    <property type="match status" value="1"/>
</dbReference>
<comment type="caution">
    <text evidence="4">The sequence shown here is derived from an EMBL/GenBank/DDBJ whole genome shotgun (WGS) entry which is preliminary data.</text>
</comment>
<feature type="domain" description="CN hydrolase" evidence="2">
    <location>
        <begin position="223"/>
        <end position="482"/>
    </location>
</feature>
<organism evidence="4 5">
    <name type="scientific">Halomonas huangheensis</name>
    <dbReference type="NCBI Taxonomy" id="1178482"/>
    <lineage>
        <taxon>Bacteria</taxon>
        <taxon>Pseudomonadati</taxon>
        <taxon>Pseudomonadota</taxon>
        <taxon>Gammaproteobacteria</taxon>
        <taxon>Oceanospirillales</taxon>
        <taxon>Halomonadaceae</taxon>
        <taxon>Halomonas</taxon>
    </lineage>
</organism>
<dbReference type="KEGG" id="hhu:AR456_04010"/>
<keyword evidence="4" id="KW-0378">Hydrolase</keyword>
<keyword evidence="5" id="KW-1185">Reference proteome</keyword>
<dbReference type="PANTHER" id="PTHR23088">
    <property type="entry name" value="NITRILASE-RELATED"/>
    <property type="match status" value="1"/>
</dbReference>
<dbReference type="Proteomes" id="UP000019113">
    <property type="component" value="Unassembled WGS sequence"/>
</dbReference>
<dbReference type="Pfam" id="PF00795">
    <property type="entry name" value="CN_hydrolase"/>
    <property type="match status" value="1"/>
</dbReference>
<dbReference type="CDD" id="cd04301">
    <property type="entry name" value="NAT_SF"/>
    <property type="match status" value="1"/>
</dbReference>
<dbReference type="AlphaFoldDB" id="W1N514"/>
<reference evidence="4 5" key="1">
    <citation type="submission" date="2013-08" db="EMBL/GenBank/DDBJ databases">
        <title>draft genome of Halomonas huanghegensis, strain BJGMM-B45T.</title>
        <authorList>
            <person name="Miao C."/>
            <person name="Wan Y."/>
            <person name="Jin W."/>
        </authorList>
    </citation>
    <scope>NUCLEOTIDE SEQUENCE [LARGE SCALE GENOMIC DNA]</scope>
    <source>
        <strain evidence="4 5">BJGMM-B45</strain>
    </source>
</reference>
<dbReference type="PROSITE" id="PS01227">
    <property type="entry name" value="UPF0012"/>
    <property type="match status" value="1"/>
</dbReference>
<dbReference type="GO" id="GO:0016787">
    <property type="term" value="F:hydrolase activity"/>
    <property type="evidence" value="ECO:0007669"/>
    <property type="project" value="UniProtKB-KW"/>
</dbReference>
<dbReference type="InterPro" id="IPR036526">
    <property type="entry name" value="C-N_Hydrolase_sf"/>
</dbReference>
<dbReference type="Gene3D" id="3.40.630.30">
    <property type="match status" value="1"/>
</dbReference>
<gene>
    <name evidence="4" type="ORF">BJB45_02515</name>
</gene>
<dbReference type="InterPro" id="IPR016181">
    <property type="entry name" value="Acyl_CoA_acyltransferase"/>
</dbReference>
<dbReference type="STRING" id="1178482.AR456_04010"/>
<dbReference type="EMBL" id="AVBC01000039">
    <property type="protein sequence ID" value="ERL50020.1"/>
    <property type="molecule type" value="Genomic_DNA"/>
</dbReference>
<dbReference type="PROSITE" id="PS51186">
    <property type="entry name" value="GNAT"/>
    <property type="match status" value="1"/>
</dbReference>
<dbReference type="CDD" id="cd07574">
    <property type="entry name" value="nitrilase_Rim1_like"/>
    <property type="match status" value="1"/>
</dbReference>
<dbReference type="PATRIC" id="fig|1178482.3.peg.3111"/>
<sequence length="524" mass="60017">MPIDDLQLNLRNLTTDDYPQLKPLMDRVYHDIGGAWPKLTIDRLINEFPDGQIVIEDDGKLIGVALTAQVDYEQFSNPHRYDDLIGQRETIQNASDGDSMYGIDVLIDPEYRGYRLGRRLYEARKEVCRQLNLKAILAGGRIPEYHLVADEMSPTEYIDKVARKELHDPILSFQLANDFQVKRLLRKYLPEDEKSQGYATLLEWNNILYEPAELMLESRPTQVRVGAVQWQMREFASVEAVLQQVEYFVDALADYQSDFAVFPELFNAPLMGLQERADQQDQIAAIRFLAGFTERFKSEMSRMAVAYNINIIAGSMVEVGENGRLYNVAYLCHRDGSVERQAKLHVTPQERRDWMIEGGEALQVFDTDAGRIGILICYDVEFPELGRLLADQDMDMLFVPFWTDTKNGYLRVRHCAQARAIENECYVVLCGSVGNVPSIENLDIQYAQSSVFSPSDFAFPHDAVMAETTPNTEMIMFSDLDLSRLTIVRNEGSVTNLKDRRKDLFDLRLRDWSHKLGSLDSEDS</sequence>
<evidence type="ECO:0000313" key="5">
    <source>
        <dbReference type="Proteomes" id="UP000019113"/>
    </source>
</evidence>
<comment type="similarity">
    <text evidence="1">Belongs to the carbon-nitrogen hydrolase superfamily. NIT1/NIT2 family.</text>
</comment>
<dbReference type="RefSeq" id="WP_021820068.1">
    <property type="nucleotide sequence ID" value="NZ_AVBC01000039.1"/>
</dbReference>
<dbReference type="SUPFAM" id="SSF55729">
    <property type="entry name" value="Acyl-CoA N-acyltransferases (Nat)"/>
    <property type="match status" value="1"/>
</dbReference>
<evidence type="ECO:0000259" key="2">
    <source>
        <dbReference type="PROSITE" id="PS50263"/>
    </source>
</evidence>
<protein>
    <submittedName>
        <fullName evidence="4">Hydrolase</fullName>
    </submittedName>
</protein>
<evidence type="ECO:0000313" key="4">
    <source>
        <dbReference type="EMBL" id="ERL50020.1"/>
    </source>
</evidence>
<dbReference type="InterPro" id="IPR000182">
    <property type="entry name" value="GNAT_dom"/>
</dbReference>
<accession>W1N514</accession>
<proteinExistence type="inferred from homology"/>
<dbReference type="PROSITE" id="PS50263">
    <property type="entry name" value="CN_HYDROLASE"/>
    <property type="match status" value="1"/>
</dbReference>
<dbReference type="InterPro" id="IPR003010">
    <property type="entry name" value="C-N_Hydrolase"/>
</dbReference>